<dbReference type="GO" id="GO:0016289">
    <property type="term" value="F:acyl-CoA hydrolase activity"/>
    <property type="evidence" value="ECO:0007669"/>
    <property type="project" value="UniProtKB-ARBA"/>
</dbReference>
<name>A0A7X5TZC2_9MYCO</name>
<proteinExistence type="predicted"/>
<dbReference type="SUPFAM" id="SSF54637">
    <property type="entry name" value="Thioesterase/thiol ester dehydrase-isomerase"/>
    <property type="match status" value="1"/>
</dbReference>
<dbReference type="Gene3D" id="3.10.129.10">
    <property type="entry name" value="Hotdog Thioesterase"/>
    <property type="match status" value="1"/>
</dbReference>
<dbReference type="RefSeq" id="WP_167158682.1">
    <property type="nucleotide sequence ID" value="NZ_JAANOW010000001.1"/>
</dbReference>
<gene>
    <name evidence="3" type="ORF">FHU31_002509</name>
</gene>
<comment type="caution">
    <text evidence="3">The sequence shown here is derived from an EMBL/GenBank/DDBJ whole genome shotgun (WGS) entry which is preliminary data.</text>
</comment>
<dbReference type="CDD" id="cd03443">
    <property type="entry name" value="PaaI_thioesterase"/>
    <property type="match status" value="1"/>
</dbReference>
<dbReference type="AlphaFoldDB" id="A0A7X5TZC2"/>
<keyword evidence="1" id="KW-0378">Hydrolase</keyword>
<dbReference type="InterPro" id="IPR003736">
    <property type="entry name" value="PAAI_dom"/>
</dbReference>
<evidence type="ECO:0000256" key="1">
    <source>
        <dbReference type="ARBA" id="ARBA00022801"/>
    </source>
</evidence>
<feature type="domain" description="Thioesterase" evidence="2">
    <location>
        <begin position="31"/>
        <end position="106"/>
    </location>
</feature>
<dbReference type="Pfam" id="PF03061">
    <property type="entry name" value="4HBT"/>
    <property type="match status" value="1"/>
</dbReference>
<reference evidence="3 4" key="1">
    <citation type="submission" date="2020-03" db="EMBL/GenBank/DDBJ databases">
        <title>Sequencing the genomes of 1000 actinobacteria strains.</title>
        <authorList>
            <person name="Klenk H.-P."/>
        </authorList>
    </citation>
    <scope>NUCLEOTIDE SEQUENCE [LARGE SCALE GENOMIC DNA]</scope>
    <source>
        <strain evidence="3 4">DSM 44556</strain>
    </source>
</reference>
<protein>
    <submittedName>
        <fullName evidence="3">Uncharacterized protein (TIGR00369 family)</fullName>
    </submittedName>
</protein>
<organism evidence="3 4">
    <name type="scientific">Mycolicibacterium fluoranthenivorans</name>
    <dbReference type="NCBI Taxonomy" id="258505"/>
    <lineage>
        <taxon>Bacteria</taxon>
        <taxon>Bacillati</taxon>
        <taxon>Actinomycetota</taxon>
        <taxon>Actinomycetes</taxon>
        <taxon>Mycobacteriales</taxon>
        <taxon>Mycobacteriaceae</taxon>
        <taxon>Mycolicibacterium</taxon>
    </lineage>
</organism>
<accession>A0A7X5TZC2</accession>
<evidence type="ECO:0000313" key="3">
    <source>
        <dbReference type="EMBL" id="NIH95553.1"/>
    </source>
</evidence>
<sequence>MAKGLNLKCTHVEAGRATFVLDGDDWFINFNGAVNGGIVIACADYTFGLVATTLLDPQTVPATATFTSDFLRPAIPPITFHASVDRIGRTMAFISVRVTDRNGKTCNEVRGTMIVDGSSRTAAVPGMVSSIEVE</sequence>
<dbReference type="Proteomes" id="UP000547444">
    <property type="component" value="Unassembled WGS sequence"/>
</dbReference>
<evidence type="ECO:0000259" key="2">
    <source>
        <dbReference type="Pfam" id="PF03061"/>
    </source>
</evidence>
<dbReference type="InterPro" id="IPR006683">
    <property type="entry name" value="Thioestr_dom"/>
</dbReference>
<dbReference type="EMBL" id="JAANOW010000001">
    <property type="protein sequence ID" value="NIH95553.1"/>
    <property type="molecule type" value="Genomic_DNA"/>
</dbReference>
<keyword evidence="4" id="KW-1185">Reference proteome</keyword>
<dbReference type="NCBIfam" id="TIGR00369">
    <property type="entry name" value="unchar_dom_1"/>
    <property type="match status" value="1"/>
</dbReference>
<dbReference type="InterPro" id="IPR029069">
    <property type="entry name" value="HotDog_dom_sf"/>
</dbReference>
<evidence type="ECO:0000313" key="4">
    <source>
        <dbReference type="Proteomes" id="UP000547444"/>
    </source>
</evidence>